<reference evidence="14 15" key="1">
    <citation type="submission" date="2023-05" db="EMBL/GenBank/DDBJ databases">
        <title>A 100% complete, gapless, phased diploid assembly of the Scenedesmus obliquus UTEX 3031 genome.</title>
        <authorList>
            <person name="Biondi T.C."/>
            <person name="Hanschen E.R."/>
            <person name="Kwon T."/>
            <person name="Eng W."/>
            <person name="Kruse C.P.S."/>
            <person name="Koehler S.I."/>
            <person name="Kunde Y."/>
            <person name="Gleasner C.D."/>
            <person name="You Mak K.T."/>
            <person name="Polle J."/>
            <person name="Hovde B.T."/>
            <person name="Starkenburg S.R."/>
        </authorList>
    </citation>
    <scope>NUCLEOTIDE SEQUENCE [LARGE SCALE GENOMIC DNA]</scope>
    <source>
        <strain evidence="14 15">DOE0152z</strain>
    </source>
</reference>
<keyword evidence="15" id="KW-1185">Reference proteome</keyword>
<dbReference type="PANTHER" id="PTHR43427:SF6">
    <property type="entry name" value="CHLORIDE CHANNEL PROTEIN CLC-E"/>
    <property type="match status" value="1"/>
</dbReference>
<dbReference type="Gene3D" id="1.10.3080.10">
    <property type="entry name" value="Clc chloride channel"/>
    <property type="match status" value="1"/>
</dbReference>
<dbReference type="PANTHER" id="PTHR43427">
    <property type="entry name" value="CHLORIDE CHANNEL PROTEIN CLC-E"/>
    <property type="match status" value="1"/>
</dbReference>
<feature type="domain" description="CBS" evidence="13">
    <location>
        <begin position="558"/>
        <end position="616"/>
    </location>
</feature>
<keyword evidence="8" id="KW-0869">Chloride channel</keyword>
<comment type="caution">
    <text evidence="12">Lacks conserved residue(s) required for the propagation of feature annotation.</text>
</comment>
<evidence type="ECO:0000256" key="2">
    <source>
        <dbReference type="ARBA" id="ARBA00009476"/>
    </source>
</evidence>
<evidence type="ECO:0000256" key="12">
    <source>
        <dbReference type="RuleBase" id="RU361221"/>
    </source>
</evidence>
<sequence length="626" mass="64949">MQPYSSSSSSSSRSGPAPDVRRVNFTLGTWAEDEDPFTSWWKNRDDLLTLAYAVGMGGLVATSVFIFDVSIQYVHDLPDIFAQLHVGGGRATGLVIGDTAIPFRCVMPIGAGFIVAYLQGWGFSPALKFLTRAIEGVVDDTKNAALPTSYWQVFRRALASVITLGSGASLGPEAPSVELGANTAAVFAPKHLSKRRQRMLVAAGAAAGVSAAFDAPATGALFAIEFVLKSSRLGLDRLSTSTVFASTSVAAGVIGFLRSQGQALGITGAATHLVGRIPYFSVNPNLLTDVLQFSVLGVGCAGAAVLLYEGVRVSEVVLRPLPRWVSAPLGGAVCGLIAFKFPQVQYGYINLEEIFRDSTRLSAVDLSSLLLAKIAATSVCVGGGLVGGLFAPSLFIGALVGDVMGHFVANRWGVADPTTLVVVGAAAVLGAACRAPLTAFGLMVEITRDTGLFVPLLASIGVASLVSEYAEGIFSEKLEAALSGIYLKEKLLFWGAGSDSPSPAMAAAAAAGSSPAAGESAGTALSSRAGSPGLGAGVVAMAVKQQQQQQKTVEAVIATPARLYVRHTLPLEQAKDALIARASQAAVVVDDSFTPLGIVYLDDIEAELVKQELLAEPDANFDRPAR</sequence>
<evidence type="ECO:0000256" key="5">
    <source>
        <dbReference type="ARBA" id="ARBA00022989"/>
    </source>
</evidence>
<gene>
    <name evidence="14" type="ORF">OEZ85_009703</name>
</gene>
<feature type="transmembrane region" description="Helical" evidence="12">
    <location>
        <begin position="200"/>
        <end position="226"/>
    </location>
</feature>
<dbReference type="SUPFAM" id="SSF81340">
    <property type="entry name" value="Clc chloride channel"/>
    <property type="match status" value="1"/>
</dbReference>
<dbReference type="InterPro" id="IPR001807">
    <property type="entry name" value="ClC"/>
</dbReference>
<dbReference type="EMBL" id="CP126216">
    <property type="protein sequence ID" value="WIA18234.1"/>
    <property type="molecule type" value="Genomic_DNA"/>
</dbReference>
<evidence type="ECO:0000259" key="13">
    <source>
        <dbReference type="PROSITE" id="PS51371"/>
    </source>
</evidence>
<evidence type="ECO:0000256" key="7">
    <source>
        <dbReference type="ARBA" id="ARBA00023136"/>
    </source>
</evidence>
<evidence type="ECO:0000256" key="6">
    <source>
        <dbReference type="ARBA" id="ARBA00023065"/>
    </source>
</evidence>
<comment type="similarity">
    <text evidence="2 12">Belongs to the chloride channel (TC 2.A.49) family.</text>
</comment>
<keyword evidence="4 12" id="KW-0812">Transmembrane</keyword>
<keyword evidence="3 12" id="KW-0813">Transport</keyword>
<dbReference type="SUPFAM" id="SSF54631">
    <property type="entry name" value="CBS-domain pair"/>
    <property type="match status" value="1"/>
</dbReference>
<feature type="transmembrane region" description="Helical" evidence="12">
    <location>
        <begin position="238"/>
        <end position="257"/>
    </location>
</feature>
<dbReference type="InterPro" id="IPR000644">
    <property type="entry name" value="CBS_dom"/>
</dbReference>
<dbReference type="InterPro" id="IPR014743">
    <property type="entry name" value="Cl-channel_core"/>
</dbReference>
<keyword evidence="6 12" id="KW-0406">Ion transport</keyword>
<evidence type="ECO:0000256" key="9">
    <source>
        <dbReference type="ARBA" id="ARBA00023214"/>
    </source>
</evidence>
<evidence type="ECO:0000313" key="15">
    <source>
        <dbReference type="Proteomes" id="UP001244341"/>
    </source>
</evidence>
<evidence type="ECO:0000256" key="3">
    <source>
        <dbReference type="ARBA" id="ARBA00022448"/>
    </source>
</evidence>
<comment type="subcellular location">
    <subcellularLocation>
        <location evidence="1 12">Membrane</location>
        <topology evidence="1 12">Multi-pass membrane protein</topology>
    </subcellularLocation>
</comment>
<keyword evidence="9 12" id="KW-0868">Chloride</keyword>
<evidence type="ECO:0000256" key="11">
    <source>
        <dbReference type="PROSITE-ProRule" id="PRU00703"/>
    </source>
</evidence>
<protein>
    <recommendedName>
        <fullName evidence="12">Chloride channel protein</fullName>
    </recommendedName>
</protein>
<organism evidence="14 15">
    <name type="scientific">Tetradesmus obliquus</name>
    <name type="common">Green alga</name>
    <name type="synonym">Acutodesmus obliquus</name>
    <dbReference type="NCBI Taxonomy" id="3088"/>
    <lineage>
        <taxon>Eukaryota</taxon>
        <taxon>Viridiplantae</taxon>
        <taxon>Chlorophyta</taxon>
        <taxon>core chlorophytes</taxon>
        <taxon>Chlorophyceae</taxon>
        <taxon>CS clade</taxon>
        <taxon>Sphaeropleales</taxon>
        <taxon>Scenedesmaceae</taxon>
        <taxon>Tetradesmus</taxon>
    </lineage>
</organism>
<keyword evidence="11" id="KW-0129">CBS domain</keyword>
<name>A0ABY8U9T8_TETOB</name>
<evidence type="ECO:0000256" key="10">
    <source>
        <dbReference type="ARBA" id="ARBA00023303"/>
    </source>
</evidence>
<evidence type="ECO:0000313" key="14">
    <source>
        <dbReference type="EMBL" id="WIA18234.1"/>
    </source>
</evidence>
<dbReference type="Proteomes" id="UP001244341">
    <property type="component" value="Chromosome 9b"/>
</dbReference>
<dbReference type="PROSITE" id="PS51371">
    <property type="entry name" value="CBS"/>
    <property type="match status" value="1"/>
</dbReference>
<feature type="transmembrane region" description="Helical" evidence="12">
    <location>
        <begin position="370"/>
        <end position="400"/>
    </location>
</feature>
<proteinExistence type="inferred from homology"/>
<evidence type="ECO:0000256" key="1">
    <source>
        <dbReference type="ARBA" id="ARBA00004141"/>
    </source>
</evidence>
<keyword evidence="7 12" id="KW-0472">Membrane</keyword>
<dbReference type="InterPro" id="IPR050368">
    <property type="entry name" value="ClC-type_chloride_channel"/>
</dbReference>
<dbReference type="CDD" id="cd00400">
    <property type="entry name" value="Voltage_gated_ClC"/>
    <property type="match status" value="1"/>
</dbReference>
<evidence type="ECO:0000256" key="8">
    <source>
        <dbReference type="ARBA" id="ARBA00023173"/>
    </source>
</evidence>
<dbReference type="PRINTS" id="PR00762">
    <property type="entry name" value="CLCHANNEL"/>
</dbReference>
<dbReference type="Pfam" id="PF00654">
    <property type="entry name" value="Voltage_CLC"/>
    <property type="match status" value="1"/>
</dbReference>
<feature type="transmembrane region" description="Helical" evidence="12">
    <location>
        <begin position="47"/>
        <end position="67"/>
    </location>
</feature>
<dbReference type="InterPro" id="IPR046342">
    <property type="entry name" value="CBS_dom_sf"/>
</dbReference>
<keyword evidence="5 12" id="KW-1133">Transmembrane helix</keyword>
<evidence type="ECO:0000256" key="4">
    <source>
        <dbReference type="ARBA" id="ARBA00022692"/>
    </source>
</evidence>
<keyword evidence="10" id="KW-0407">Ion channel</keyword>
<feature type="transmembrane region" description="Helical" evidence="12">
    <location>
        <begin position="420"/>
        <end position="444"/>
    </location>
</feature>
<accession>A0ABY8U9T8</accession>